<keyword evidence="3" id="KW-1185">Reference proteome</keyword>
<name>A0A5M8QFW8_9MICO</name>
<feature type="transmembrane region" description="Helical" evidence="1">
    <location>
        <begin position="57"/>
        <end position="75"/>
    </location>
</feature>
<dbReference type="AlphaFoldDB" id="A0A5M8QFW8"/>
<proteinExistence type="predicted"/>
<accession>A0A5M8QFW8</accession>
<reference evidence="2 3" key="1">
    <citation type="submission" date="2019-08" db="EMBL/GenBank/DDBJ databases">
        <title>Agrococcus lahaulensis sp. nov., isolated from a cold desert of the Indian Himalayas.</title>
        <authorList>
            <person name="Qu J.H."/>
        </authorList>
    </citation>
    <scope>NUCLEOTIDE SEQUENCE [LARGE SCALE GENOMIC DNA]</scope>
    <source>
        <strain evidence="2 3">NS18</strain>
    </source>
</reference>
<feature type="transmembrane region" description="Helical" evidence="1">
    <location>
        <begin position="124"/>
        <end position="142"/>
    </location>
</feature>
<keyword evidence="1" id="KW-1133">Transmembrane helix</keyword>
<dbReference type="RefSeq" id="WP_146355400.1">
    <property type="nucleotide sequence ID" value="NZ_VOIR01000012.1"/>
</dbReference>
<dbReference type="EMBL" id="VOIR01000012">
    <property type="protein sequence ID" value="KAA6434889.1"/>
    <property type="molecule type" value="Genomic_DNA"/>
</dbReference>
<evidence type="ECO:0000313" key="3">
    <source>
        <dbReference type="Proteomes" id="UP000323221"/>
    </source>
</evidence>
<sequence>MPRALQLALGIVAVVVGLALGAVIATVWRPCAAAVMPLDPVTSPACAQVASGPNTAWIGLLLWPVALAAAGLAAIRAISRGWGAVTAAVVVVLALAALAANPMVEYVLLNQVPQSWDEPPGTGSLTAALFVLAGLVIATTLVPRPRGRPRMAEERRWV</sequence>
<keyword evidence="1" id="KW-0812">Transmembrane</keyword>
<protein>
    <submittedName>
        <fullName evidence="2">Uncharacterized protein</fullName>
    </submittedName>
</protein>
<evidence type="ECO:0000313" key="2">
    <source>
        <dbReference type="EMBL" id="KAA6434889.1"/>
    </source>
</evidence>
<gene>
    <name evidence="2" type="ORF">FQ330_03720</name>
</gene>
<evidence type="ECO:0000256" key="1">
    <source>
        <dbReference type="SAM" id="Phobius"/>
    </source>
</evidence>
<comment type="caution">
    <text evidence="2">The sequence shown here is derived from an EMBL/GenBank/DDBJ whole genome shotgun (WGS) entry which is preliminary data.</text>
</comment>
<feature type="transmembrane region" description="Helical" evidence="1">
    <location>
        <begin position="82"/>
        <end position="104"/>
    </location>
</feature>
<dbReference type="OrthoDB" id="5125330at2"/>
<keyword evidence="1" id="KW-0472">Membrane</keyword>
<dbReference type="Proteomes" id="UP000323221">
    <property type="component" value="Unassembled WGS sequence"/>
</dbReference>
<organism evidence="2 3">
    <name type="scientific">Agrococcus sediminis</name>
    <dbReference type="NCBI Taxonomy" id="2599924"/>
    <lineage>
        <taxon>Bacteria</taxon>
        <taxon>Bacillati</taxon>
        <taxon>Actinomycetota</taxon>
        <taxon>Actinomycetes</taxon>
        <taxon>Micrococcales</taxon>
        <taxon>Microbacteriaceae</taxon>
        <taxon>Agrococcus</taxon>
    </lineage>
</organism>